<protein>
    <submittedName>
        <fullName evidence="4">Phospholipase</fullName>
    </submittedName>
</protein>
<dbReference type="RefSeq" id="WP_037437913.1">
    <property type="nucleotide sequence ID" value="NZ_JNFF01000010.1"/>
</dbReference>
<evidence type="ECO:0000259" key="3">
    <source>
        <dbReference type="Pfam" id="PF02230"/>
    </source>
</evidence>
<dbReference type="Proteomes" id="UP000028007">
    <property type="component" value="Unassembled WGS sequence"/>
</dbReference>
<dbReference type="eggNOG" id="COG4099">
    <property type="taxonomic scope" value="Bacteria"/>
</dbReference>
<dbReference type="AlphaFoldDB" id="A0A081PLN3"/>
<dbReference type="InterPro" id="IPR029058">
    <property type="entry name" value="AB_hydrolase_fold"/>
</dbReference>
<gene>
    <name evidence="4" type="ORF">N180_18645</name>
</gene>
<dbReference type="OrthoDB" id="9764953at2"/>
<dbReference type="PANTHER" id="PTHR43037">
    <property type="entry name" value="UNNAMED PRODUCT-RELATED"/>
    <property type="match status" value="1"/>
</dbReference>
<dbReference type="PROSITE" id="PS51257">
    <property type="entry name" value="PROKAR_LIPOPROTEIN"/>
    <property type="match status" value="1"/>
</dbReference>
<dbReference type="PANTHER" id="PTHR43037:SF1">
    <property type="entry name" value="BLL1128 PROTEIN"/>
    <property type="match status" value="1"/>
</dbReference>
<feature type="signal peptide" evidence="2">
    <location>
        <begin position="1"/>
        <end position="22"/>
    </location>
</feature>
<dbReference type="GO" id="GO:0016787">
    <property type="term" value="F:hydrolase activity"/>
    <property type="evidence" value="ECO:0007669"/>
    <property type="project" value="InterPro"/>
</dbReference>
<evidence type="ECO:0000313" key="4">
    <source>
        <dbReference type="EMBL" id="KEQ31606.1"/>
    </source>
</evidence>
<name>A0A081PLN3_9SPHI</name>
<proteinExistence type="predicted"/>
<sequence length="270" mass="30510">MKYFHSFACFIISLLFSISCQAQEFSKYEKEIYTEGKDTLAYRILMPENFDPAKKYPVLFFLHGSGERGSDNSSQLTHGGNLFLKSEVRKNFPAIIIFPQCAQSSYWSNVIIAPTGSNERFDFQKGGKPTKSMHALLGLVNQTLKKPYVNLNQVYVGGLSMGGMGTYEILRRKPKTFAAAFSICGGDNVANVEKYKNVPLWIFHGSKDDVVNPAFSKSIANQLKIIGKEVKFTVYPEANHNSWDSAFAEPELLAWLFSHQKNPDRFFLQK</sequence>
<organism evidence="4 5">
    <name type="scientific">Pedobacter antarcticus 4BY</name>
    <dbReference type="NCBI Taxonomy" id="1358423"/>
    <lineage>
        <taxon>Bacteria</taxon>
        <taxon>Pseudomonadati</taxon>
        <taxon>Bacteroidota</taxon>
        <taxon>Sphingobacteriia</taxon>
        <taxon>Sphingobacteriales</taxon>
        <taxon>Sphingobacteriaceae</taxon>
        <taxon>Pedobacter</taxon>
    </lineage>
</organism>
<evidence type="ECO:0000256" key="1">
    <source>
        <dbReference type="ARBA" id="ARBA00022729"/>
    </source>
</evidence>
<dbReference type="InterPro" id="IPR050955">
    <property type="entry name" value="Plant_Biomass_Hydrol_Est"/>
</dbReference>
<dbReference type="Pfam" id="PF02230">
    <property type="entry name" value="Abhydrolase_2"/>
    <property type="match status" value="1"/>
</dbReference>
<keyword evidence="5" id="KW-1185">Reference proteome</keyword>
<dbReference type="SUPFAM" id="SSF53474">
    <property type="entry name" value="alpha/beta-Hydrolases"/>
    <property type="match status" value="1"/>
</dbReference>
<dbReference type="EMBL" id="JNFF01000010">
    <property type="protein sequence ID" value="KEQ31606.1"/>
    <property type="molecule type" value="Genomic_DNA"/>
</dbReference>
<comment type="caution">
    <text evidence="4">The sequence shown here is derived from an EMBL/GenBank/DDBJ whole genome shotgun (WGS) entry which is preliminary data.</text>
</comment>
<keyword evidence="1 2" id="KW-0732">Signal</keyword>
<feature type="chain" id="PRO_5001761974" evidence="2">
    <location>
        <begin position="23"/>
        <end position="270"/>
    </location>
</feature>
<accession>A0A081PLN3</accession>
<evidence type="ECO:0000313" key="5">
    <source>
        <dbReference type="Proteomes" id="UP000028007"/>
    </source>
</evidence>
<dbReference type="InterPro" id="IPR003140">
    <property type="entry name" value="PLipase/COase/thioEstase"/>
</dbReference>
<reference evidence="4 5" key="1">
    <citation type="journal article" date="1992" name="Int. J. Syst. Bacteriol.">
        <title>Sphingobacterium antarcticus sp. nov. a Psychrotrophic Bacterium from the Soils of Schirmacher Oasis, Antarctica.</title>
        <authorList>
            <person name="Shivaji S."/>
            <person name="Ray M.K."/>
            <person name="Rao N.S."/>
            <person name="Saiserr L."/>
            <person name="Jagannadham M.V."/>
            <person name="Kumar G.S."/>
            <person name="Reddy G."/>
            <person name="Bhargava P.M."/>
        </authorList>
    </citation>
    <scope>NUCLEOTIDE SEQUENCE [LARGE SCALE GENOMIC DNA]</scope>
    <source>
        <strain evidence="4 5">4BY</strain>
    </source>
</reference>
<evidence type="ECO:0000256" key="2">
    <source>
        <dbReference type="SAM" id="SignalP"/>
    </source>
</evidence>
<feature type="domain" description="Phospholipase/carboxylesterase/thioesterase" evidence="3">
    <location>
        <begin position="56"/>
        <end position="247"/>
    </location>
</feature>
<dbReference type="Gene3D" id="3.40.50.1820">
    <property type="entry name" value="alpha/beta hydrolase"/>
    <property type="match status" value="1"/>
</dbReference>